<reference evidence="3" key="1">
    <citation type="submission" date="2016-10" db="EMBL/GenBank/DDBJ databases">
        <authorList>
            <person name="Varghese N."/>
            <person name="Submissions S."/>
        </authorList>
    </citation>
    <scope>NUCLEOTIDE SEQUENCE [LARGE SCALE GENOMIC DNA]</scope>
    <source>
        <strain evidence="3">CL127</strain>
    </source>
</reference>
<accession>A0A1I6HEW8</accession>
<evidence type="ECO:0000256" key="1">
    <source>
        <dbReference type="SAM" id="MobiDB-lite"/>
    </source>
</evidence>
<gene>
    <name evidence="2" type="ORF">SAMN04488591_1771</name>
</gene>
<name>A0A1I6HEW8_9MICO</name>
<dbReference type="EMBL" id="FOYR01000002">
    <property type="protein sequence ID" value="SFR52989.1"/>
    <property type="molecule type" value="Genomic_DNA"/>
</dbReference>
<protein>
    <submittedName>
        <fullName evidence="2">Uncharacterized protein</fullName>
    </submittedName>
</protein>
<dbReference type="AlphaFoldDB" id="A0A1I6HEW8"/>
<organism evidence="2 3">
    <name type="scientific">Microbacterium azadirachtae</name>
    <dbReference type="NCBI Taxonomy" id="582680"/>
    <lineage>
        <taxon>Bacteria</taxon>
        <taxon>Bacillati</taxon>
        <taxon>Actinomycetota</taxon>
        <taxon>Actinomycetes</taxon>
        <taxon>Micrococcales</taxon>
        <taxon>Microbacteriaceae</taxon>
        <taxon>Microbacterium</taxon>
    </lineage>
</organism>
<proteinExistence type="predicted"/>
<evidence type="ECO:0000313" key="3">
    <source>
        <dbReference type="Proteomes" id="UP000198877"/>
    </source>
</evidence>
<sequence>MFTQKPQEPSAWASLPGELLDRDDDLLPEPAADPFGIGLGATTSATSVAIPLPPEADAVDGEPAS</sequence>
<feature type="region of interest" description="Disordered" evidence="1">
    <location>
        <begin position="1"/>
        <end position="40"/>
    </location>
</feature>
<evidence type="ECO:0000313" key="2">
    <source>
        <dbReference type="EMBL" id="SFR52989.1"/>
    </source>
</evidence>
<dbReference type="Proteomes" id="UP000198877">
    <property type="component" value="Unassembled WGS sequence"/>
</dbReference>